<dbReference type="PANTHER" id="PTHR46910">
    <property type="entry name" value="TRANSCRIPTION FACTOR PDR1"/>
    <property type="match status" value="1"/>
</dbReference>
<evidence type="ECO:0000259" key="3">
    <source>
        <dbReference type="SMART" id="SM00066"/>
    </source>
</evidence>
<name>A0AAD7DU19_MYCRO</name>
<dbReference type="SMART" id="SM00066">
    <property type="entry name" value="GAL4"/>
    <property type="match status" value="1"/>
</dbReference>
<dbReference type="PANTHER" id="PTHR46910:SF38">
    <property type="entry name" value="ZN(2)-C6 FUNGAL-TYPE DOMAIN-CONTAINING PROTEIN"/>
    <property type="match status" value="1"/>
</dbReference>
<dbReference type="CDD" id="cd00067">
    <property type="entry name" value="GAL4"/>
    <property type="match status" value="1"/>
</dbReference>
<protein>
    <submittedName>
        <fullName evidence="5">Fungal-specific transcription factor domain-containing protein</fullName>
    </submittedName>
</protein>
<gene>
    <name evidence="5" type="ORF">B0H17DRAFT_347686</name>
</gene>
<dbReference type="GO" id="GO:0006351">
    <property type="term" value="P:DNA-templated transcription"/>
    <property type="evidence" value="ECO:0007669"/>
    <property type="project" value="InterPro"/>
</dbReference>
<dbReference type="Pfam" id="PF04082">
    <property type="entry name" value="Fungal_trans"/>
    <property type="match status" value="1"/>
</dbReference>
<dbReference type="EMBL" id="JARKIE010000028">
    <property type="protein sequence ID" value="KAJ7697787.1"/>
    <property type="molecule type" value="Genomic_DNA"/>
</dbReference>
<evidence type="ECO:0000259" key="4">
    <source>
        <dbReference type="SMART" id="SM00906"/>
    </source>
</evidence>
<proteinExistence type="predicted"/>
<dbReference type="AlphaFoldDB" id="A0AAD7DU19"/>
<keyword evidence="6" id="KW-1185">Reference proteome</keyword>
<feature type="domain" description="Xylanolytic transcriptional activator regulatory" evidence="4">
    <location>
        <begin position="302"/>
        <end position="375"/>
    </location>
</feature>
<dbReference type="Pfam" id="PF00172">
    <property type="entry name" value="Zn_clus"/>
    <property type="match status" value="1"/>
</dbReference>
<evidence type="ECO:0000313" key="5">
    <source>
        <dbReference type="EMBL" id="KAJ7697787.1"/>
    </source>
</evidence>
<dbReference type="InterPro" id="IPR007219">
    <property type="entry name" value="XnlR_reg_dom"/>
</dbReference>
<dbReference type="Proteomes" id="UP001221757">
    <property type="component" value="Unassembled WGS sequence"/>
</dbReference>
<evidence type="ECO:0000256" key="1">
    <source>
        <dbReference type="ARBA" id="ARBA00022723"/>
    </source>
</evidence>
<evidence type="ECO:0000313" key="6">
    <source>
        <dbReference type="Proteomes" id="UP001221757"/>
    </source>
</evidence>
<organism evidence="5 6">
    <name type="scientific">Mycena rosella</name>
    <name type="common">Pink bonnet</name>
    <name type="synonym">Agaricus rosellus</name>
    <dbReference type="NCBI Taxonomy" id="1033263"/>
    <lineage>
        <taxon>Eukaryota</taxon>
        <taxon>Fungi</taxon>
        <taxon>Dikarya</taxon>
        <taxon>Basidiomycota</taxon>
        <taxon>Agaricomycotina</taxon>
        <taxon>Agaricomycetes</taxon>
        <taxon>Agaricomycetidae</taxon>
        <taxon>Agaricales</taxon>
        <taxon>Marasmiineae</taxon>
        <taxon>Mycenaceae</taxon>
        <taxon>Mycena</taxon>
    </lineage>
</organism>
<dbReference type="GO" id="GO:0003677">
    <property type="term" value="F:DNA binding"/>
    <property type="evidence" value="ECO:0007669"/>
    <property type="project" value="InterPro"/>
</dbReference>
<sequence length="591" mass="66073">MSSEDNGSNVANVRNRPTHRACDICHRRKRDGLEPCGTCIQREFKCTYEQGARATGISSSYVQCLENRLETVEMLLRDATIRAEGIDAAPASTPRNGPAVEIITLGLRSLNRPFPAPHKDDVGLLGENMGSLSLNSPGSHVFQGKSSSAMFVKAAVDLKGSRPSNQPRNIKPWEFVTPRPNYDFPEDDLAIALISLYFDNINIFFSLLHRPTFESAFAATLHLRNDGFGGTLLLVCALGALYSDDPRVHPAAVPSGSPAGWRWFSQAVLVGHQLSSQPTLYDLQSYCLTTQFLERTSSPRASWTLVGIGMRLAQDIGAHREKLRTRMITPEEELEKRAYWVMFLFDTQLSAALGRSIAIQMHDVNLASPVRCDDQYWAASLCNAEFCQPPNTPSVVDFFASFLKLNDILHFALKFLYSTNRMSTTLATDDELWQEKLVMEFDSALNKWFDSVPAHLRWDPACPSDMFLDQSAALHCSYYFMRILVHRPFIPAIQSSDTPSPYPSLSICNTAARACIHVAEIQHRRRPNNPLVFGQTAVFTAGIVLLLNMWGSNRTGRVPDTDLLAVHRCIDVLRAHKIRWPSTGPLLYRLV</sequence>
<dbReference type="CDD" id="cd12148">
    <property type="entry name" value="fungal_TF_MHR"/>
    <property type="match status" value="1"/>
</dbReference>
<dbReference type="InterPro" id="IPR050987">
    <property type="entry name" value="AtrR-like"/>
</dbReference>
<dbReference type="InterPro" id="IPR001138">
    <property type="entry name" value="Zn2Cys6_DnaBD"/>
</dbReference>
<dbReference type="InterPro" id="IPR036864">
    <property type="entry name" value="Zn2-C6_fun-type_DNA-bd_sf"/>
</dbReference>
<accession>A0AAD7DU19</accession>
<evidence type="ECO:0000256" key="2">
    <source>
        <dbReference type="ARBA" id="ARBA00023242"/>
    </source>
</evidence>
<dbReference type="GO" id="GO:0008270">
    <property type="term" value="F:zinc ion binding"/>
    <property type="evidence" value="ECO:0007669"/>
    <property type="project" value="InterPro"/>
</dbReference>
<dbReference type="SUPFAM" id="SSF57701">
    <property type="entry name" value="Zn2/Cys6 DNA-binding domain"/>
    <property type="match status" value="1"/>
</dbReference>
<comment type="caution">
    <text evidence="5">The sequence shown here is derived from an EMBL/GenBank/DDBJ whole genome shotgun (WGS) entry which is preliminary data.</text>
</comment>
<dbReference type="SMART" id="SM00906">
    <property type="entry name" value="Fungal_trans"/>
    <property type="match status" value="1"/>
</dbReference>
<keyword evidence="2" id="KW-0539">Nucleus</keyword>
<dbReference type="Gene3D" id="4.10.240.10">
    <property type="entry name" value="Zn(2)-C6 fungal-type DNA-binding domain"/>
    <property type="match status" value="1"/>
</dbReference>
<dbReference type="GO" id="GO:0000981">
    <property type="term" value="F:DNA-binding transcription factor activity, RNA polymerase II-specific"/>
    <property type="evidence" value="ECO:0007669"/>
    <property type="project" value="InterPro"/>
</dbReference>
<feature type="domain" description="Zn(2)-C6 fungal-type" evidence="3">
    <location>
        <begin position="16"/>
        <end position="57"/>
    </location>
</feature>
<keyword evidence="1" id="KW-0479">Metal-binding</keyword>
<reference evidence="5" key="1">
    <citation type="submission" date="2023-03" db="EMBL/GenBank/DDBJ databases">
        <title>Massive genome expansion in bonnet fungi (Mycena s.s.) driven by repeated elements and novel gene families across ecological guilds.</title>
        <authorList>
            <consortium name="Lawrence Berkeley National Laboratory"/>
            <person name="Harder C.B."/>
            <person name="Miyauchi S."/>
            <person name="Viragh M."/>
            <person name="Kuo A."/>
            <person name="Thoen E."/>
            <person name="Andreopoulos B."/>
            <person name="Lu D."/>
            <person name="Skrede I."/>
            <person name="Drula E."/>
            <person name="Henrissat B."/>
            <person name="Morin E."/>
            <person name="Kohler A."/>
            <person name="Barry K."/>
            <person name="LaButti K."/>
            <person name="Morin E."/>
            <person name="Salamov A."/>
            <person name="Lipzen A."/>
            <person name="Mereny Z."/>
            <person name="Hegedus B."/>
            <person name="Baldrian P."/>
            <person name="Stursova M."/>
            <person name="Weitz H."/>
            <person name="Taylor A."/>
            <person name="Grigoriev I.V."/>
            <person name="Nagy L.G."/>
            <person name="Martin F."/>
            <person name="Kauserud H."/>
        </authorList>
    </citation>
    <scope>NUCLEOTIDE SEQUENCE</scope>
    <source>
        <strain evidence="5">CBHHK067</strain>
    </source>
</reference>